<dbReference type="EMBL" id="ML145093">
    <property type="protein sequence ID" value="TBU62472.1"/>
    <property type="molecule type" value="Genomic_DNA"/>
</dbReference>
<name>A0A4Q9Q537_9APHY</name>
<organism evidence="2 3">
    <name type="scientific">Dichomitus squalens</name>
    <dbReference type="NCBI Taxonomy" id="114155"/>
    <lineage>
        <taxon>Eukaryota</taxon>
        <taxon>Fungi</taxon>
        <taxon>Dikarya</taxon>
        <taxon>Basidiomycota</taxon>
        <taxon>Agaricomycotina</taxon>
        <taxon>Agaricomycetes</taxon>
        <taxon>Polyporales</taxon>
        <taxon>Polyporaceae</taxon>
        <taxon>Dichomitus</taxon>
    </lineage>
</organism>
<feature type="region of interest" description="Disordered" evidence="1">
    <location>
        <begin position="1"/>
        <end position="33"/>
    </location>
</feature>
<dbReference type="AlphaFoldDB" id="A0A4Q9Q537"/>
<gene>
    <name evidence="2" type="ORF">BD310DRAFT_918482</name>
</gene>
<feature type="compositionally biased region" description="Polar residues" evidence="1">
    <location>
        <begin position="23"/>
        <end position="33"/>
    </location>
</feature>
<dbReference type="Proteomes" id="UP000292082">
    <property type="component" value="Unassembled WGS sequence"/>
</dbReference>
<keyword evidence="3" id="KW-1185">Reference proteome</keyword>
<protein>
    <submittedName>
        <fullName evidence="2">Uncharacterized protein</fullName>
    </submittedName>
</protein>
<evidence type="ECO:0000313" key="2">
    <source>
        <dbReference type="EMBL" id="TBU62472.1"/>
    </source>
</evidence>
<evidence type="ECO:0000256" key="1">
    <source>
        <dbReference type="SAM" id="MobiDB-lite"/>
    </source>
</evidence>
<sequence length="74" mass="8199">MEPRPMKVLSPPSSAQAKHGNHGSPTSPSSQERLTCSASIFPAIRQGHYLADPYPQRSGPWYRISGQRVLRFPP</sequence>
<reference evidence="2 3" key="1">
    <citation type="submission" date="2019-01" db="EMBL/GenBank/DDBJ databases">
        <title>Draft genome sequences of three monokaryotic isolates of the white-rot basidiomycete fungus Dichomitus squalens.</title>
        <authorList>
            <consortium name="DOE Joint Genome Institute"/>
            <person name="Lopez S.C."/>
            <person name="Andreopoulos B."/>
            <person name="Pangilinan J."/>
            <person name="Lipzen A."/>
            <person name="Riley R."/>
            <person name="Ahrendt S."/>
            <person name="Ng V."/>
            <person name="Barry K."/>
            <person name="Daum C."/>
            <person name="Grigoriev I.V."/>
            <person name="Hilden K.S."/>
            <person name="Makela M.R."/>
            <person name="de Vries R.P."/>
        </authorList>
    </citation>
    <scope>NUCLEOTIDE SEQUENCE [LARGE SCALE GENOMIC DNA]</scope>
    <source>
        <strain evidence="2 3">CBS 464.89</strain>
    </source>
</reference>
<accession>A0A4Q9Q537</accession>
<evidence type="ECO:0000313" key="3">
    <source>
        <dbReference type="Proteomes" id="UP000292082"/>
    </source>
</evidence>
<proteinExistence type="predicted"/>